<feature type="region of interest" description="Disordered" evidence="1">
    <location>
        <begin position="1"/>
        <end position="102"/>
    </location>
</feature>
<proteinExistence type="predicted"/>
<dbReference type="Proteomes" id="UP000008694">
    <property type="component" value="Unassembled WGS sequence"/>
</dbReference>
<dbReference type="AlphaFoldDB" id="D7MW44"/>
<dbReference type="EMBL" id="GL348765">
    <property type="protein sequence ID" value="EFH39234.1"/>
    <property type="molecule type" value="Genomic_DNA"/>
</dbReference>
<feature type="region of interest" description="Disordered" evidence="1">
    <location>
        <begin position="195"/>
        <end position="228"/>
    </location>
</feature>
<organism evidence="3">
    <name type="scientific">Arabidopsis lyrata subsp. lyrata</name>
    <name type="common">Lyre-leaved rock-cress</name>
    <dbReference type="NCBI Taxonomy" id="81972"/>
    <lineage>
        <taxon>Eukaryota</taxon>
        <taxon>Viridiplantae</taxon>
        <taxon>Streptophyta</taxon>
        <taxon>Embryophyta</taxon>
        <taxon>Tracheophyta</taxon>
        <taxon>Spermatophyta</taxon>
        <taxon>Magnoliopsida</taxon>
        <taxon>eudicotyledons</taxon>
        <taxon>Gunneridae</taxon>
        <taxon>Pentapetalae</taxon>
        <taxon>rosids</taxon>
        <taxon>malvids</taxon>
        <taxon>Brassicales</taxon>
        <taxon>Brassicaceae</taxon>
        <taxon>Camelineae</taxon>
        <taxon>Arabidopsis</taxon>
    </lineage>
</organism>
<dbReference type="HOGENOM" id="CLU_076455_0_0_1"/>
<accession>D7MW44</accession>
<name>D7MW44_ARALL</name>
<feature type="compositionally biased region" description="Basic and acidic residues" evidence="1">
    <location>
        <begin position="7"/>
        <end position="17"/>
    </location>
</feature>
<evidence type="ECO:0000256" key="1">
    <source>
        <dbReference type="SAM" id="MobiDB-lite"/>
    </source>
</evidence>
<reference evidence="3" key="1">
    <citation type="journal article" date="2011" name="Nat. Genet.">
        <title>The Arabidopsis lyrata genome sequence and the basis of rapid genome size change.</title>
        <authorList>
            <person name="Hu T.T."/>
            <person name="Pattyn P."/>
            <person name="Bakker E.G."/>
            <person name="Cao J."/>
            <person name="Cheng J.-F."/>
            <person name="Clark R.M."/>
            <person name="Fahlgren N."/>
            <person name="Fawcett J.A."/>
            <person name="Grimwood J."/>
            <person name="Gundlach H."/>
            <person name="Haberer G."/>
            <person name="Hollister J.D."/>
            <person name="Ossowski S."/>
            <person name="Ottilar R.P."/>
            <person name="Salamov A.A."/>
            <person name="Schneeberger K."/>
            <person name="Spannagl M."/>
            <person name="Wang X."/>
            <person name="Yang L."/>
            <person name="Nasrallah M.E."/>
            <person name="Bergelson J."/>
            <person name="Carrington J.C."/>
            <person name="Gaut B.S."/>
            <person name="Schmutz J."/>
            <person name="Mayer K.F.X."/>
            <person name="Van de Peer Y."/>
            <person name="Grigoriev I.V."/>
            <person name="Nordborg M."/>
            <person name="Weigel D."/>
            <person name="Guo Y.-L."/>
        </authorList>
    </citation>
    <scope>NUCLEOTIDE SEQUENCE [LARGE SCALE GENOMIC DNA]</scope>
    <source>
        <strain evidence="3">cv. MN47</strain>
    </source>
</reference>
<keyword evidence="3" id="KW-1185">Reference proteome</keyword>
<dbReference type="Gramene" id="fgenesh1_pg.C_scaffold_65000001">
    <property type="protein sequence ID" value="fgenesh1_pg.C_scaffold_65000001"/>
    <property type="gene ID" value="fgenesh1_pg.C_scaffold_65000001"/>
</dbReference>
<evidence type="ECO:0000313" key="2">
    <source>
        <dbReference type="EMBL" id="EFH39234.1"/>
    </source>
</evidence>
<sequence>MQRSRNKMYEDYGDRRGGQRQHNNAKQLSQGQDGGWEKPRKPAAKRALEFSGEETVGGFHYHSEMGDSSKQNHRRIEKNQVPTWGQKKSFPGTWAENSESSGKGVAKDSFIEVHSQSQGAGYGRKGAGPAWPKPLYQPKSVSKATHEKEKTEQEDDLNDLVMEDVPEMQDNDINAGLQFSESNDDLLEDGECHVDEETDIPVTEEKTNDDDGQIIPEEEKSDSQGIFSVPKDLSNDIAYVSQGLNGIVLDSNKMM</sequence>
<evidence type="ECO:0000313" key="3">
    <source>
        <dbReference type="Proteomes" id="UP000008694"/>
    </source>
</evidence>
<feature type="compositionally biased region" description="Polar residues" evidence="1">
    <location>
        <begin position="20"/>
        <end position="31"/>
    </location>
</feature>
<protein>
    <submittedName>
        <fullName evidence="2">Expressed protein</fullName>
    </submittedName>
</protein>
<gene>
    <name evidence="2" type="ORF">ARALYDRAFT_359234</name>
</gene>
<feature type="region of interest" description="Disordered" evidence="1">
    <location>
        <begin position="116"/>
        <end position="158"/>
    </location>
</feature>